<dbReference type="EMBL" id="LXQA010121110">
    <property type="protein sequence ID" value="MCI20685.1"/>
    <property type="molecule type" value="Genomic_DNA"/>
</dbReference>
<name>A0A392QBQ2_9FABA</name>
<dbReference type="AlphaFoldDB" id="A0A392QBQ2"/>
<dbReference type="CDD" id="cd00590">
    <property type="entry name" value="RRM_SF"/>
    <property type="match status" value="1"/>
</dbReference>
<feature type="region of interest" description="Disordered" evidence="1">
    <location>
        <begin position="120"/>
        <end position="178"/>
    </location>
</feature>
<dbReference type="InterPro" id="IPR035979">
    <property type="entry name" value="RBD_domain_sf"/>
</dbReference>
<feature type="compositionally biased region" description="Basic and acidic residues" evidence="1">
    <location>
        <begin position="123"/>
        <end position="162"/>
    </location>
</feature>
<protein>
    <submittedName>
        <fullName evidence="2">RNA-binding protein 25-like</fullName>
    </submittedName>
</protein>
<accession>A0A392QBQ2</accession>
<dbReference type="GO" id="GO:0003676">
    <property type="term" value="F:nucleic acid binding"/>
    <property type="evidence" value="ECO:0007669"/>
    <property type="project" value="InterPro"/>
</dbReference>
<keyword evidence="3" id="KW-1185">Reference proteome</keyword>
<proteinExistence type="predicted"/>
<reference evidence="2 3" key="1">
    <citation type="journal article" date="2018" name="Front. Plant Sci.">
        <title>Red Clover (Trifolium pratense) and Zigzag Clover (T. medium) - A Picture of Genomic Similarities and Differences.</title>
        <authorList>
            <person name="Dluhosova J."/>
            <person name="Istvanek J."/>
            <person name="Nedelnik J."/>
            <person name="Repkova J."/>
        </authorList>
    </citation>
    <scope>NUCLEOTIDE SEQUENCE [LARGE SCALE GENOMIC DNA]</scope>
    <source>
        <strain evidence="3">cv. 10/8</strain>
        <tissue evidence="2">Leaf</tissue>
    </source>
</reference>
<evidence type="ECO:0000313" key="3">
    <source>
        <dbReference type="Proteomes" id="UP000265520"/>
    </source>
</evidence>
<feature type="non-terminal residue" evidence="2">
    <location>
        <position position="178"/>
    </location>
</feature>
<dbReference type="Gene3D" id="3.30.70.330">
    <property type="match status" value="1"/>
</dbReference>
<dbReference type="InterPro" id="IPR012677">
    <property type="entry name" value="Nucleotide-bd_a/b_plait_sf"/>
</dbReference>
<dbReference type="SUPFAM" id="SSF54928">
    <property type="entry name" value="RNA-binding domain, RBD"/>
    <property type="match status" value="1"/>
</dbReference>
<comment type="caution">
    <text evidence="2">The sequence shown here is derived from an EMBL/GenBank/DDBJ whole genome shotgun (WGS) entry which is preliminary data.</text>
</comment>
<evidence type="ECO:0000256" key="1">
    <source>
        <dbReference type="SAM" id="MobiDB-lite"/>
    </source>
</evidence>
<organism evidence="2 3">
    <name type="scientific">Trifolium medium</name>
    <dbReference type="NCBI Taxonomy" id="97028"/>
    <lineage>
        <taxon>Eukaryota</taxon>
        <taxon>Viridiplantae</taxon>
        <taxon>Streptophyta</taxon>
        <taxon>Embryophyta</taxon>
        <taxon>Tracheophyta</taxon>
        <taxon>Spermatophyta</taxon>
        <taxon>Magnoliopsida</taxon>
        <taxon>eudicotyledons</taxon>
        <taxon>Gunneridae</taxon>
        <taxon>Pentapetalae</taxon>
        <taxon>rosids</taxon>
        <taxon>fabids</taxon>
        <taxon>Fabales</taxon>
        <taxon>Fabaceae</taxon>
        <taxon>Papilionoideae</taxon>
        <taxon>50 kb inversion clade</taxon>
        <taxon>NPAAA clade</taxon>
        <taxon>Hologalegina</taxon>
        <taxon>IRL clade</taxon>
        <taxon>Trifolieae</taxon>
        <taxon>Trifolium</taxon>
    </lineage>
</organism>
<dbReference type="Proteomes" id="UP000265520">
    <property type="component" value="Unassembled WGS sequence"/>
</dbReference>
<evidence type="ECO:0000313" key="2">
    <source>
        <dbReference type="EMBL" id="MCI20685.1"/>
    </source>
</evidence>
<sequence>MERRYEEDWQEVGSHRHRRNDYRYNLPDIATQKERRLDRSAYETSYYFSKIPDHFGAWEMFKVFKNYGNIQEVVIPAKKNRLGRRFGFARFVDVYDEKRFGIELDNIIIGRDKIFVNPHRFQRRDGNHRATNDKNHKTYREREEKGKSHKNEEVHPRSDRNDCSFAKVVQKHNEAPGK</sequence>